<evidence type="ECO:0000313" key="1">
    <source>
        <dbReference type="EMBL" id="QDU46765.1"/>
    </source>
</evidence>
<organism evidence="1 2">
    <name type="scientific">Symmachiella dynata</name>
    <dbReference type="NCBI Taxonomy" id="2527995"/>
    <lineage>
        <taxon>Bacteria</taxon>
        <taxon>Pseudomonadati</taxon>
        <taxon>Planctomycetota</taxon>
        <taxon>Planctomycetia</taxon>
        <taxon>Planctomycetales</taxon>
        <taxon>Planctomycetaceae</taxon>
        <taxon>Symmachiella</taxon>
    </lineage>
</organism>
<sequence>MLNNIVSITRNSGEHVHAIHVLASGRTHVIQSPTRLEIGHLRAHHSECLGR</sequence>
<dbReference type="EMBL" id="CP036276">
    <property type="protein sequence ID" value="QDU46765.1"/>
    <property type="molecule type" value="Genomic_DNA"/>
</dbReference>
<keyword evidence="2" id="KW-1185">Reference proteome</keyword>
<protein>
    <submittedName>
        <fullName evidence="1">Uncharacterized protein</fullName>
    </submittedName>
</protein>
<proteinExistence type="predicted"/>
<dbReference type="Proteomes" id="UP000319383">
    <property type="component" value="Chromosome"/>
</dbReference>
<evidence type="ECO:0000313" key="2">
    <source>
        <dbReference type="Proteomes" id="UP000319383"/>
    </source>
</evidence>
<accession>A0A517ZWG3</accession>
<name>A0A517ZWG3_9PLAN</name>
<gene>
    <name evidence="1" type="ORF">Mal52_52870</name>
</gene>
<dbReference type="KEGG" id="sdyn:Mal52_52870"/>
<reference evidence="1 2" key="1">
    <citation type="submission" date="2019-02" db="EMBL/GenBank/DDBJ databases">
        <title>Deep-cultivation of Planctomycetes and their phenomic and genomic characterization uncovers novel biology.</title>
        <authorList>
            <person name="Wiegand S."/>
            <person name="Jogler M."/>
            <person name="Boedeker C."/>
            <person name="Pinto D."/>
            <person name="Vollmers J."/>
            <person name="Rivas-Marin E."/>
            <person name="Kohn T."/>
            <person name="Peeters S.H."/>
            <person name="Heuer A."/>
            <person name="Rast P."/>
            <person name="Oberbeckmann S."/>
            <person name="Bunk B."/>
            <person name="Jeske O."/>
            <person name="Meyerdierks A."/>
            <person name="Storesund J.E."/>
            <person name="Kallscheuer N."/>
            <person name="Luecker S."/>
            <person name="Lage O.M."/>
            <person name="Pohl T."/>
            <person name="Merkel B.J."/>
            <person name="Hornburger P."/>
            <person name="Mueller R.-W."/>
            <person name="Bruemmer F."/>
            <person name="Labrenz M."/>
            <person name="Spormann A.M."/>
            <person name="Op den Camp H."/>
            <person name="Overmann J."/>
            <person name="Amann R."/>
            <person name="Jetten M.S.M."/>
            <person name="Mascher T."/>
            <person name="Medema M.H."/>
            <person name="Devos D.P."/>
            <person name="Kaster A.-K."/>
            <person name="Ovreas L."/>
            <person name="Rohde M."/>
            <person name="Galperin M.Y."/>
            <person name="Jogler C."/>
        </authorList>
    </citation>
    <scope>NUCLEOTIDE SEQUENCE [LARGE SCALE GENOMIC DNA]</scope>
    <source>
        <strain evidence="1 2">Mal52</strain>
    </source>
</reference>
<dbReference type="AlphaFoldDB" id="A0A517ZWG3"/>